<evidence type="ECO:0000313" key="1">
    <source>
        <dbReference type="EMBL" id="KKN01122.1"/>
    </source>
</evidence>
<accession>A0A0F9MNW3</accession>
<comment type="caution">
    <text evidence="1">The sequence shown here is derived from an EMBL/GenBank/DDBJ whole genome shotgun (WGS) entry which is preliminary data.</text>
</comment>
<proteinExistence type="predicted"/>
<name>A0A0F9MNW3_9ZZZZ</name>
<dbReference type="EMBL" id="LAZR01005296">
    <property type="protein sequence ID" value="KKN01122.1"/>
    <property type="molecule type" value="Genomic_DNA"/>
</dbReference>
<organism evidence="1">
    <name type="scientific">marine sediment metagenome</name>
    <dbReference type="NCBI Taxonomy" id="412755"/>
    <lineage>
        <taxon>unclassified sequences</taxon>
        <taxon>metagenomes</taxon>
        <taxon>ecological metagenomes</taxon>
    </lineage>
</organism>
<reference evidence="1" key="1">
    <citation type="journal article" date="2015" name="Nature">
        <title>Complex archaea that bridge the gap between prokaryotes and eukaryotes.</title>
        <authorList>
            <person name="Spang A."/>
            <person name="Saw J.H."/>
            <person name="Jorgensen S.L."/>
            <person name="Zaremba-Niedzwiedzka K."/>
            <person name="Martijn J."/>
            <person name="Lind A.E."/>
            <person name="van Eijk R."/>
            <person name="Schleper C."/>
            <person name="Guy L."/>
            <person name="Ettema T.J."/>
        </authorList>
    </citation>
    <scope>NUCLEOTIDE SEQUENCE</scope>
</reference>
<protein>
    <submittedName>
        <fullName evidence="1">Uncharacterized protein</fullName>
    </submittedName>
</protein>
<gene>
    <name evidence="1" type="ORF">LCGC14_1130930</name>
</gene>
<dbReference type="AlphaFoldDB" id="A0A0F9MNW3"/>
<sequence length="134" mass="14862">MADSKLDLDKMEERLSLLLTNFDNRDCEAFNDILYANLCTALLAVRAAKREEGCPETLPLPCRCGGGYTVSDRGTCDHCGGIVVFPPAESAECEQKKTTPTIHYQDGRLFTPDDFNEPPDTQWGLVFSEPIQNS</sequence>